<evidence type="ECO:0000259" key="6">
    <source>
        <dbReference type="Pfam" id="PF02776"/>
    </source>
</evidence>
<dbReference type="Proteomes" id="UP000664914">
    <property type="component" value="Chromosome"/>
</dbReference>
<dbReference type="InterPro" id="IPR045229">
    <property type="entry name" value="TPP_enz"/>
</dbReference>
<protein>
    <submittedName>
        <fullName evidence="7">Uncharacterized protein</fullName>
    </submittedName>
</protein>
<dbReference type="CDD" id="cd00568">
    <property type="entry name" value="TPP_enzymes"/>
    <property type="match status" value="1"/>
</dbReference>
<dbReference type="GO" id="GO:0003984">
    <property type="term" value="F:acetolactate synthase activity"/>
    <property type="evidence" value="ECO:0007669"/>
    <property type="project" value="TreeGrafter"/>
</dbReference>
<dbReference type="GO" id="GO:0050660">
    <property type="term" value="F:flavin adenine dinucleotide binding"/>
    <property type="evidence" value="ECO:0007669"/>
    <property type="project" value="TreeGrafter"/>
</dbReference>
<dbReference type="EMBL" id="CP059319">
    <property type="protein sequence ID" value="QTH21515.1"/>
    <property type="molecule type" value="Genomic_DNA"/>
</dbReference>
<evidence type="ECO:0000256" key="2">
    <source>
        <dbReference type="ARBA" id="ARBA00023052"/>
    </source>
</evidence>
<dbReference type="Pfam" id="PF02775">
    <property type="entry name" value="TPP_enzyme_C"/>
    <property type="match status" value="1"/>
</dbReference>
<organism evidence="7 8">
    <name type="scientific">Rhizorhabdus wittichii</name>
    <dbReference type="NCBI Taxonomy" id="160791"/>
    <lineage>
        <taxon>Bacteria</taxon>
        <taxon>Pseudomonadati</taxon>
        <taxon>Pseudomonadota</taxon>
        <taxon>Alphaproteobacteria</taxon>
        <taxon>Sphingomonadales</taxon>
        <taxon>Sphingomonadaceae</taxon>
        <taxon>Rhizorhabdus</taxon>
    </lineage>
</organism>
<sequence length="547" mass="58884">MTMTGAQALLGQILANGTDTIFGLPGGQLDHFFDAMHKAGDKLRLFGTRHEQGAAYMAFGYARSTGKPGVYTVVPGPGVLNTTAALCSAYATNAPVLCLTGQIPSAGIGKGIGYLHELPDQLATMRTLTKWADRAMTPDAAPALVNEAYRQMGSGRPRPVSLEMPMDVMGASADVALLPKAEIDRGPALDDDAILRAAKLLSTARNPLIIAGGGAIAAGEALQELAAMLQAPVVSFRSGRGVISDRSPLSQMFPAGYELWKQADVVIGLGSRMEQQYLYWKVPDHMKVIRIDIDQEEIDRIAAPAVAIHADAADAVPALVAKLSGLLDRRASREDELRDLAARVRGDIEDRVQPQASYLAAIRAALPEDGYFVDEITQVGYTSWYAFPVYEPRHLITCGYQGTLGYGYATALGVKAAHPDKAVVNIAGDGGFLFTANEMATAAQHGIALVTVLFNNNKFQNVQRQQREWFGGRLIASDLKNPDFVKFAESFGIRAERVYDPESLRRAVSAALERNEPALIEVPCGDMASPWPFIIRPPAFETQGEEA</sequence>
<dbReference type="Gene3D" id="3.40.50.1220">
    <property type="entry name" value="TPP-binding domain"/>
    <property type="match status" value="1"/>
</dbReference>
<evidence type="ECO:0000256" key="3">
    <source>
        <dbReference type="RuleBase" id="RU362132"/>
    </source>
</evidence>
<comment type="similarity">
    <text evidence="1 3">Belongs to the TPP enzyme family.</text>
</comment>
<dbReference type="PROSITE" id="PS00187">
    <property type="entry name" value="TPP_ENZYMES"/>
    <property type="match status" value="1"/>
</dbReference>
<dbReference type="Pfam" id="PF00205">
    <property type="entry name" value="TPP_enzyme_M"/>
    <property type="match status" value="1"/>
</dbReference>
<dbReference type="PANTHER" id="PTHR18968:SF167">
    <property type="entry name" value="ACETOLACTATE SYNTHASE LARGE SUBUNIT ILVB2-RELATED"/>
    <property type="match status" value="1"/>
</dbReference>
<dbReference type="InterPro" id="IPR000399">
    <property type="entry name" value="TPP-bd_CS"/>
</dbReference>
<dbReference type="GO" id="GO:0009099">
    <property type="term" value="P:L-valine biosynthetic process"/>
    <property type="evidence" value="ECO:0007669"/>
    <property type="project" value="TreeGrafter"/>
</dbReference>
<dbReference type="PANTHER" id="PTHR18968">
    <property type="entry name" value="THIAMINE PYROPHOSPHATE ENZYMES"/>
    <property type="match status" value="1"/>
</dbReference>
<gene>
    <name evidence="7" type="ORF">HRJ34_24885</name>
</gene>
<dbReference type="InterPro" id="IPR011766">
    <property type="entry name" value="TPP_enzyme_TPP-bd"/>
</dbReference>
<dbReference type="CDD" id="cd07035">
    <property type="entry name" value="TPP_PYR_POX_like"/>
    <property type="match status" value="1"/>
</dbReference>
<evidence type="ECO:0000259" key="5">
    <source>
        <dbReference type="Pfam" id="PF02775"/>
    </source>
</evidence>
<dbReference type="Pfam" id="PF02776">
    <property type="entry name" value="TPP_enzyme_N"/>
    <property type="match status" value="1"/>
</dbReference>
<evidence type="ECO:0000313" key="8">
    <source>
        <dbReference type="Proteomes" id="UP000664914"/>
    </source>
</evidence>
<feature type="domain" description="Thiamine pyrophosphate enzyme N-terminal TPP-binding" evidence="6">
    <location>
        <begin position="3"/>
        <end position="123"/>
    </location>
</feature>
<proteinExistence type="inferred from homology"/>
<dbReference type="InterPro" id="IPR029035">
    <property type="entry name" value="DHS-like_NAD/FAD-binding_dom"/>
</dbReference>
<reference evidence="7" key="2">
    <citation type="submission" date="2021-04" db="EMBL/GenBank/DDBJ databases">
        <title>Isolation and genomic analysis of the ibuprofen-degrading bacterium Sphingomonas strain MPO218.</title>
        <authorList>
            <person name="Aulestia M."/>
            <person name="Flores A."/>
            <person name="Mangas E.L."/>
            <person name="Perez-Pulido A.J."/>
            <person name="Santero E."/>
            <person name="Camacho E.M."/>
        </authorList>
    </citation>
    <scope>NUCLEOTIDE SEQUENCE</scope>
    <source>
        <strain evidence="7">MPO218</strain>
    </source>
</reference>
<dbReference type="NCBIfam" id="NF006122">
    <property type="entry name" value="PRK08266.1"/>
    <property type="match status" value="1"/>
</dbReference>
<dbReference type="InterPro" id="IPR012000">
    <property type="entry name" value="Thiamin_PyroP_enz_cen_dom"/>
</dbReference>
<evidence type="ECO:0000256" key="1">
    <source>
        <dbReference type="ARBA" id="ARBA00007812"/>
    </source>
</evidence>
<dbReference type="GO" id="GO:0009097">
    <property type="term" value="P:isoleucine biosynthetic process"/>
    <property type="evidence" value="ECO:0007669"/>
    <property type="project" value="TreeGrafter"/>
</dbReference>
<feature type="domain" description="Thiamine pyrophosphate enzyme central" evidence="4">
    <location>
        <begin position="196"/>
        <end position="319"/>
    </location>
</feature>
<evidence type="ECO:0000259" key="4">
    <source>
        <dbReference type="Pfam" id="PF00205"/>
    </source>
</evidence>
<dbReference type="Gene3D" id="3.40.50.970">
    <property type="match status" value="2"/>
</dbReference>
<dbReference type="SUPFAM" id="SSF52518">
    <property type="entry name" value="Thiamin diphosphate-binding fold (THDP-binding)"/>
    <property type="match status" value="2"/>
</dbReference>
<name>A0A975D1N0_9SPHN</name>
<dbReference type="GO" id="GO:0030976">
    <property type="term" value="F:thiamine pyrophosphate binding"/>
    <property type="evidence" value="ECO:0007669"/>
    <property type="project" value="InterPro"/>
</dbReference>
<dbReference type="InterPro" id="IPR012001">
    <property type="entry name" value="Thiamin_PyroP_enz_TPP-bd_dom"/>
</dbReference>
<evidence type="ECO:0000313" key="7">
    <source>
        <dbReference type="EMBL" id="QTH21515.1"/>
    </source>
</evidence>
<feature type="domain" description="Thiamine pyrophosphate enzyme TPP-binding" evidence="5">
    <location>
        <begin position="378"/>
        <end position="522"/>
    </location>
</feature>
<dbReference type="SUPFAM" id="SSF52467">
    <property type="entry name" value="DHS-like NAD/FAD-binding domain"/>
    <property type="match status" value="1"/>
</dbReference>
<keyword evidence="2 3" id="KW-0786">Thiamine pyrophosphate</keyword>
<dbReference type="AlphaFoldDB" id="A0A975D1N0"/>
<dbReference type="InterPro" id="IPR029061">
    <property type="entry name" value="THDP-binding"/>
</dbReference>
<dbReference type="GO" id="GO:0000287">
    <property type="term" value="F:magnesium ion binding"/>
    <property type="evidence" value="ECO:0007669"/>
    <property type="project" value="InterPro"/>
</dbReference>
<dbReference type="GO" id="GO:0005948">
    <property type="term" value="C:acetolactate synthase complex"/>
    <property type="evidence" value="ECO:0007669"/>
    <property type="project" value="TreeGrafter"/>
</dbReference>
<reference evidence="7" key="1">
    <citation type="submission" date="2020-07" db="EMBL/GenBank/DDBJ databases">
        <authorList>
            <person name="Camacho E."/>
        </authorList>
    </citation>
    <scope>NUCLEOTIDE SEQUENCE</scope>
    <source>
        <strain evidence="7">MPO218</strain>
    </source>
</reference>
<accession>A0A975D1N0</accession>